<name>A0A026W5I5_OOCBI</name>
<reference evidence="1 2" key="1">
    <citation type="journal article" date="2014" name="Curr. Biol.">
        <title>The genome of the clonal raider ant Cerapachys biroi.</title>
        <authorList>
            <person name="Oxley P.R."/>
            <person name="Ji L."/>
            <person name="Fetter-Pruneda I."/>
            <person name="McKenzie S.K."/>
            <person name="Li C."/>
            <person name="Hu H."/>
            <person name="Zhang G."/>
            <person name="Kronauer D.J."/>
        </authorList>
    </citation>
    <scope>NUCLEOTIDE SEQUENCE [LARGE SCALE GENOMIC DNA]</scope>
</reference>
<proteinExistence type="predicted"/>
<evidence type="ECO:0000313" key="2">
    <source>
        <dbReference type="Proteomes" id="UP000053097"/>
    </source>
</evidence>
<dbReference type="OMA" id="TIHCIDS"/>
<organism evidence="1 2">
    <name type="scientific">Ooceraea biroi</name>
    <name type="common">Clonal raider ant</name>
    <name type="synonym">Cerapachys biroi</name>
    <dbReference type="NCBI Taxonomy" id="2015173"/>
    <lineage>
        <taxon>Eukaryota</taxon>
        <taxon>Metazoa</taxon>
        <taxon>Ecdysozoa</taxon>
        <taxon>Arthropoda</taxon>
        <taxon>Hexapoda</taxon>
        <taxon>Insecta</taxon>
        <taxon>Pterygota</taxon>
        <taxon>Neoptera</taxon>
        <taxon>Endopterygota</taxon>
        <taxon>Hymenoptera</taxon>
        <taxon>Apocrita</taxon>
        <taxon>Aculeata</taxon>
        <taxon>Formicoidea</taxon>
        <taxon>Formicidae</taxon>
        <taxon>Dorylinae</taxon>
        <taxon>Ooceraea</taxon>
    </lineage>
</organism>
<dbReference type="InterPro" id="IPR012337">
    <property type="entry name" value="RNaseH-like_sf"/>
</dbReference>
<dbReference type="PANTHER" id="PTHR47501">
    <property type="entry name" value="TRANSPOSASE-RELATED"/>
    <property type="match status" value="1"/>
</dbReference>
<evidence type="ECO:0008006" key="3">
    <source>
        <dbReference type="Google" id="ProtNLM"/>
    </source>
</evidence>
<dbReference type="STRING" id="2015173.A0A026W5I5"/>
<dbReference type="EMBL" id="KK107433">
    <property type="protein sequence ID" value="EZA50876.1"/>
    <property type="molecule type" value="Genomic_DNA"/>
</dbReference>
<dbReference type="Proteomes" id="UP000053097">
    <property type="component" value="Unassembled WGS sequence"/>
</dbReference>
<gene>
    <name evidence="1" type="ORF">X777_10884</name>
</gene>
<feature type="non-terminal residue" evidence="1">
    <location>
        <position position="1"/>
    </location>
</feature>
<sequence length="121" mass="13778">QMVDIKEVMKKASYICTTADIWTAANRRFMGVTVHWICQKTLERKSAAIVCRRFLGSHTWRNIGDLLMEINSSFGVNHEKIVSTVTDNGSNFVKAFRELGITDTCYIAEGRNIHKPPFNIL</sequence>
<dbReference type="SUPFAM" id="SSF53098">
    <property type="entry name" value="Ribonuclease H-like"/>
    <property type="match status" value="1"/>
</dbReference>
<keyword evidence="2" id="KW-1185">Reference proteome</keyword>
<dbReference type="PANTHER" id="PTHR47501:SF5">
    <property type="entry name" value="HAT C-TERMINAL DIMERISATION DOMAIN-CONTAINING PROTEIN"/>
    <property type="match status" value="1"/>
</dbReference>
<accession>A0A026W5I5</accession>
<dbReference type="OrthoDB" id="7554903at2759"/>
<evidence type="ECO:0000313" key="1">
    <source>
        <dbReference type="EMBL" id="EZA50876.1"/>
    </source>
</evidence>
<dbReference type="AlphaFoldDB" id="A0A026W5I5"/>
<protein>
    <recommendedName>
        <fullName evidence="3">AC9 transposase</fullName>
    </recommendedName>
</protein>